<dbReference type="PANTHER" id="PTHR43625:SF78">
    <property type="entry name" value="PYRIDOXAL REDUCTASE-RELATED"/>
    <property type="match status" value="1"/>
</dbReference>
<dbReference type="GO" id="GO:0005737">
    <property type="term" value="C:cytoplasm"/>
    <property type="evidence" value="ECO:0007669"/>
    <property type="project" value="TreeGrafter"/>
</dbReference>
<gene>
    <name evidence="3" type="ORF">V565_000020</name>
</gene>
<dbReference type="InterPro" id="IPR050791">
    <property type="entry name" value="Aldo-Keto_reductase"/>
</dbReference>
<dbReference type="SUPFAM" id="SSF51430">
    <property type="entry name" value="NAD(P)-linked oxidoreductase"/>
    <property type="match status" value="1"/>
</dbReference>
<comment type="caution">
    <text evidence="3">The sequence shown here is derived from an EMBL/GenBank/DDBJ whole genome shotgun (WGS) entry which is preliminary data.</text>
</comment>
<evidence type="ECO:0000313" key="4">
    <source>
        <dbReference type="Proteomes" id="UP000027456"/>
    </source>
</evidence>
<dbReference type="STRING" id="1423351.A0A074S8P7"/>
<protein>
    <submittedName>
        <fullName evidence="3">Aldo/keto reductase</fullName>
    </submittedName>
</protein>
<dbReference type="InterPro" id="IPR023210">
    <property type="entry name" value="NADP_OxRdtase_dom"/>
</dbReference>
<dbReference type="Gene3D" id="3.20.20.100">
    <property type="entry name" value="NADP-dependent oxidoreductase domain"/>
    <property type="match status" value="1"/>
</dbReference>
<reference evidence="3 4" key="1">
    <citation type="submission" date="2013-12" db="EMBL/GenBank/DDBJ databases">
        <authorList>
            <person name="Cubeta M."/>
            <person name="Pakala S."/>
            <person name="Fedorova N."/>
            <person name="Thomas E."/>
            <person name="Dean R."/>
            <person name="Jabaji S."/>
            <person name="Neate S."/>
            <person name="Toda T."/>
            <person name="Tavantzis S."/>
            <person name="Vilgalys R."/>
            <person name="Bharathan N."/>
            <person name="Pakala S."/>
            <person name="Losada L.S."/>
            <person name="Zafar N."/>
            <person name="Nierman W."/>
        </authorList>
    </citation>
    <scope>NUCLEOTIDE SEQUENCE [LARGE SCALE GENOMIC DNA]</scope>
    <source>
        <strain evidence="3 4">123E</strain>
    </source>
</reference>
<keyword evidence="4" id="KW-1185">Reference proteome</keyword>
<dbReference type="PANTHER" id="PTHR43625">
    <property type="entry name" value="AFLATOXIN B1 ALDEHYDE REDUCTASE"/>
    <property type="match status" value="1"/>
</dbReference>
<dbReference type="EMBL" id="AZST01000001">
    <property type="protein sequence ID" value="KEP55751.1"/>
    <property type="molecule type" value="Genomic_DNA"/>
</dbReference>
<name>A0A074S8P7_9AGAM</name>
<evidence type="ECO:0000256" key="1">
    <source>
        <dbReference type="ARBA" id="ARBA00023002"/>
    </source>
</evidence>
<proteinExistence type="predicted"/>
<dbReference type="Pfam" id="PF00248">
    <property type="entry name" value="Aldo_ket_red"/>
    <property type="match status" value="1"/>
</dbReference>
<evidence type="ECO:0000259" key="2">
    <source>
        <dbReference type="Pfam" id="PF00248"/>
    </source>
</evidence>
<sequence length="337" mass="36627">MVQTTTISGVPIVKIGHGLMSMSCVPEPPSDEQCFESIIAGINSAPPGVKVFLNAGEFYGTASNINANLELLNRFFTKYPQYAERTFLSVKGAVVVSEHGFAWDSSPAGLERSINNIIQKLGPNKKVDLFEPARVDPKVPIEETMAVLSKYVESGKIGSIGLSECSAATLERASKVGKVAAVEIEVSFWSYEEETRKVIAKAAEIGAVVAAYSPLGQGVLAGSLNPTQLHKDDYRNHFPRFQEEAFKNNMKLVDALKIIAEKKNITPAQLCLAWVSSLAPHVVPIPSSTRAARTLENVSAASVELNEQDHEEIKHAMELNPVSGDRYAKEIMKSVWG</sequence>
<keyword evidence="1" id="KW-0560">Oxidoreductase</keyword>
<dbReference type="InterPro" id="IPR036812">
    <property type="entry name" value="NAD(P)_OxRdtase_dom_sf"/>
</dbReference>
<dbReference type="GO" id="GO:0016491">
    <property type="term" value="F:oxidoreductase activity"/>
    <property type="evidence" value="ECO:0007669"/>
    <property type="project" value="UniProtKB-KW"/>
</dbReference>
<organism evidence="3 4">
    <name type="scientific">Rhizoctonia solani 123E</name>
    <dbReference type="NCBI Taxonomy" id="1423351"/>
    <lineage>
        <taxon>Eukaryota</taxon>
        <taxon>Fungi</taxon>
        <taxon>Dikarya</taxon>
        <taxon>Basidiomycota</taxon>
        <taxon>Agaricomycotina</taxon>
        <taxon>Agaricomycetes</taxon>
        <taxon>Cantharellales</taxon>
        <taxon>Ceratobasidiaceae</taxon>
        <taxon>Rhizoctonia</taxon>
    </lineage>
</organism>
<dbReference type="AlphaFoldDB" id="A0A074S8P7"/>
<dbReference type="HOGENOM" id="CLU_023205_2_1_1"/>
<feature type="domain" description="NADP-dependent oxidoreductase" evidence="2">
    <location>
        <begin position="48"/>
        <end position="316"/>
    </location>
</feature>
<dbReference type="OrthoDB" id="37537at2759"/>
<accession>A0A074S8P7</accession>
<dbReference type="CDD" id="cd19077">
    <property type="entry name" value="AKR_AKR8A1-2"/>
    <property type="match status" value="1"/>
</dbReference>
<evidence type="ECO:0000313" key="3">
    <source>
        <dbReference type="EMBL" id="KEP55751.1"/>
    </source>
</evidence>
<dbReference type="Proteomes" id="UP000027456">
    <property type="component" value="Unassembled WGS sequence"/>
</dbReference>